<evidence type="ECO:0000256" key="2">
    <source>
        <dbReference type="ARBA" id="ARBA00022578"/>
    </source>
</evidence>
<keyword evidence="4" id="KW-0233">DNA recombination</keyword>
<dbReference type="GO" id="GO:0006310">
    <property type="term" value="P:DNA recombination"/>
    <property type="evidence" value="ECO:0007669"/>
    <property type="project" value="UniProtKB-KW"/>
</dbReference>
<keyword evidence="7" id="KW-1185">Reference proteome</keyword>
<protein>
    <submittedName>
        <fullName evidence="6">Transposase</fullName>
    </submittedName>
</protein>
<evidence type="ECO:0000256" key="3">
    <source>
        <dbReference type="ARBA" id="ARBA00023125"/>
    </source>
</evidence>
<dbReference type="NCBIfam" id="TIGR01766">
    <property type="entry name" value="IS200/IS605 family accessory protein TnpB-like domain"/>
    <property type="match status" value="1"/>
</dbReference>
<dbReference type="GO" id="GO:0003677">
    <property type="term" value="F:DNA binding"/>
    <property type="evidence" value="ECO:0007669"/>
    <property type="project" value="UniProtKB-KW"/>
</dbReference>
<comment type="similarity">
    <text evidence="1">In the C-terminal section; belongs to the transposase 35 family.</text>
</comment>
<keyword evidence="3" id="KW-0238">DNA-binding</keyword>
<proteinExistence type="inferred from homology"/>
<evidence type="ECO:0000256" key="1">
    <source>
        <dbReference type="ARBA" id="ARBA00008761"/>
    </source>
</evidence>
<dbReference type="OrthoDB" id="442799at2"/>
<evidence type="ECO:0000256" key="4">
    <source>
        <dbReference type="ARBA" id="ARBA00023172"/>
    </source>
</evidence>
<dbReference type="EMBL" id="BDQK01000016">
    <property type="protein sequence ID" value="GBF82186.1"/>
    <property type="molecule type" value="Genomic_DNA"/>
</dbReference>
<evidence type="ECO:0000313" key="6">
    <source>
        <dbReference type="EMBL" id="GBF82186.1"/>
    </source>
</evidence>
<evidence type="ECO:0000313" key="7">
    <source>
        <dbReference type="Proteomes" id="UP000287247"/>
    </source>
</evidence>
<dbReference type="InterPro" id="IPR010095">
    <property type="entry name" value="Cas12f1-like_TNB"/>
</dbReference>
<keyword evidence="2" id="KW-0815">Transposition</keyword>
<feature type="domain" description="Probable transposase IS891/IS1136/IS1341" evidence="5">
    <location>
        <begin position="206"/>
        <end position="301"/>
    </location>
</feature>
<comment type="caution">
    <text evidence="6">The sequence shown here is derived from an EMBL/GenBank/DDBJ whole genome shotgun (WGS) entry which is preliminary data.</text>
</comment>
<organism evidence="6 7">
    <name type="scientific">Aphanothece sacrum FPU1</name>
    <dbReference type="NCBI Taxonomy" id="1920663"/>
    <lineage>
        <taxon>Bacteria</taxon>
        <taxon>Bacillati</taxon>
        <taxon>Cyanobacteriota</taxon>
        <taxon>Cyanophyceae</taxon>
        <taxon>Oscillatoriophycideae</taxon>
        <taxon>Chroococcales</taxon>
        <taxon>Aphanothecaceae</taxon>
        <taxon>Aphanothece</taxon>
    </lineage>
</organism>
<dbReference type="NCBIfam" id="NF040570">
    <property type="entry name" value="guided_TnpB"/>
    <property type="match status" value="1"/>
</dbReference>
<dbReference type="Pfam" id="PF01385">
    <property type="entry name" value="OrfB_IS605"/>
    <property type="match status" value="1"/>
</dbReference>
<evidence type="ECO:0000259" key="5">
    <source>
        <dbReference type="Pfam" id="PF01385"/>
    </source>
</evidence>
<accession>A0A401ILS8</accession>
<reference evidence="7" key="1">
    <citation type="submission" date="2017-05" db="EMBL/GenBank/DDBJ databases">
        <title>Physiological properties and genetic analysis related to exopolysaccharide production of fresh-water unicellular cyanobacterium Aphanothece sacrum, Suizenji Nori, that has been cultured as a food source in Japan.</title>
        <authorList>
            <person name="Kanesaki Y."/>
            <person name="Yoshikawa S."/>
            <person name="Ohki K."/>
        </authorList>
    </citation>
    <scope>NUCLEOTIDE SEQUENCE [LARGE SCALE GENOMIC DNA]</scope>
    <source>
        <strain evidence="7">FPU1</strain>
    </source>
</reference>
<dbReference type="InterPro" id="IPR001959">
    <property type="entry name" value="Transposase"/>
</dbReference>
<gene>
    <name evidence="6" type="ORF">AsFPU1_3614</name>
</gene>
<name>A0A401ILS8_APHSA</name>
<dbReference type="RefSeq" id="WP_124978657.1">
    <property type="nucleotide sequence ID" value="NZ_BDQK01000016.1"/>
</dbReference>
<dbReference type="Proteomes" id="UP000287247">
    <property type="component" value="Unassembled WGS sequence"/>
</dbReference>
<dbReference type="GO" id="GO:0032196">
    <property type="term" value="P:transposition"/>
    <property type="evidence" value="ECO:0007669"/>
    <property type="project" value="UniProtKB-KW"/>
</dbReference>
<dbReference type="AlphaFoldDB" id="A0A401ILS8"/>
<sequence length="441" mass="50434">MFGCQQVLIKTDKDTKAIIEYLCRESNSLYNCSVYYARQIWFKTGKIVTGFDLTKEMKSNPHFRAGYASSMQQTCLNVGESFKSFKQLLKKSLKGELNQKPNAPKYRKSGGLFTVTYPKKWLKLIDGNVRFPLGNQVKVWFKLTEFLLPFPINLKWESIKEVRIVPRNGCLYAEFVYKQILEYRQIQPVDATKVSQSGLGGFPQEELAVLGIDHGLNNWLTCVSNVETSFIIDGKHLKSINQWYNKQVATLKQGKPKGFWSRTLAHVTEKRNRQMRDAVNKAARIVINHCLINGIGTIVFGWNQGQKNESNMGTKNNQKFVQIPTAKLKERIAQLCEQYGIKFVETEESYTSKASFLDNDELPKYGEKPDGWQSSGKRIKRGLYRSADNWLVNADCNGSANILRKVKAMLKLDLSRVIRGILTMPIRIRFWSKAVPESASL</sequence>